<dbReference type="Gene3D" id="3.30.450.20">
    <property type="entry name" value="PAS domain"/>
    <property type="match status" value="2"/>
</dbReference>
<dbReference type="AlphaFoldDB" id="A0A9D7FFE9"/>
<name>A0A9D7FFE9_9RHOO</name>
<feature type="domain" description="PAC" evidence="2">
    <location>
        <begin position="146"/>
        <end position="198"/>
    </location>
</feature>
<evidence type="ECO:0000313" key="5">
    <source>
        <dbReference type="EMBL" id="MBK7424963.1"/>
    </source>
</evidence>
<sequence>MAIPTRDHTDLIDRLGLPLLYREQKLGFIGVAGKPEGYDEEAILRFSELSSLLAGLLHVRHVYDERVASLAASESEVLRQKQMLNQIRDSVITMDLDGYINDWNHGAEQLFGYTPDEIIGKNILMLYADTHNDYPLFNAFLEYGSHEMTVRRRKKSGELFWASVSLSVAHDDAGNPCGLIGFIVDISDRLAAEETLTLHARIFEHNTEAVIVTDSNLRIISTNHAFSLVTGYSQDEALGKTPEILTNLPQTAFLTAQAHQQVNIDGQWSGELQFRRKDGRTFPASVSVNSVQGFHGTIRHYFLAFTDITERKETERQIYRLAYYDPLTGLPNREHFYTLLEHALSNVQRNRKYGAVLVLDLNRFKHINDSIGRTPANTILCEVGRRLSSTLRAQDIVSRHGGDEFTIALPEIAHRDHAGQVAQKILASLAEPFFVEQHEIMLSASIGISIYPDDGCDTETLLKKADVAMYRAKQTGSSAHLFYVQDMNQRSLDQLKLEGDLRRAIERDELELHYQPQIDLATGLITGAEALLRWHHHEQGDISPAQFIPVAEETGLIIPIGKWVIDAACRQIRVWIDQGLPPIRIAVNLSTRQFSSGLPRAILAVVELHGIPNDSLELEITESMLMHNTDAVVEMMQEFADAGILMALDDFGTGFSSLSYLKRFPINSLKIDQSFVRGIPVDLHDSAIASAIIGMAKTLGLSVIAEGVETSAQMDYLRNAGCDEIQGYYFSRPLPASEFAALLSKINQ</sequence>
<dbReference type="Pfam" id="PF00563">
    <property type="entry name" value="EAL"/>
    <property type="match status" value="1"/>
</dbReference>
<feature type="domain" description="PAC" evidence="2">
    <location>
        <begin position="268"/>
        <end position="320"/>
    </location>
</feature>
<dbReference type="InterPro" id="IPR012226">
    <property type="entry name" value="Diguanyl_cyclase/Pdiesterase"/>
</dbReference>
<accession>A0A9D7FFE9</accession>
<dbReference type="NCBIfam" id="TIGR00229">
    <property type="entry name" value="sensory_box"/>
    <property type="match status" value="2"/>
</dbReference>
<dbReference type="CDD" id="cd01948">
    <property type="entry name" value="EAL"/>
    <property type="match status" value="1"/>
</dbReference>
<evidence type="ECO:0000313" key="6">
    <source>
        <dbReference type="Proteomes" id="UP000886602"/>
    </source>
</evidence>
<dbReference type="Gene3D" id="3.20.20.450">
    <property type="entry name" value="EAL domain"/>
    <property type="match status" value="1"/>
</dbReference>
<dbReference type="PROSITE" id="PS50883">
    <property type="entry name" value="EAL"/>
    <property type="match status" value="1"/>
</dbReference>
<dbReference type="SMART" id="SM00267">
    <property type="entry name" value="GGDEF"/>
    <property type="match status" value="1"/>
</dbReference>
<evidence type="ECO:0000259" key="3">
    <source>
        <dbReference type="PROSITE" id="PS50883"/>
    </source>
</evidence>
<dbReference type="CDD" id="cd00130">
    <property type="entry name" value="PAS"/>
    <property type="match status" value="2"/>
</dbReference>
<dbReference type="SMART" id="SM00086">
    <property type="entry name" value="PAC"/>
    <property type="match status" value="2"/>
</dbReference>
<dbReference type="Gene3D" id="3.30.70.270">
    <property type="match status" value="1"/>
</dbReference>
<dbReference type="InterPro" id="IPR052155">
    <property type="entry name" value="Biofilm_reg_signaling"/>
</dbReference>
<feature type="domain" description="EAL" evidence="3">
    <location>
        <begin position="494"/>
        <end position="747"/>
    </location>
</feature>
<dbReference type="InterPro" id="IPR001610">
    <property type="entry name" value="PAC"/>
</dbReference>
<dbReference type="Pfam" id="PF13426">
    <property type="entry name" value="PAS_9"/>
    <property type="match status" value="2"/>
</dbReference>
<evidence type="ECO:0000259" key="2">
    <source>
        <dbReference type="PROSITE" id="PS50113"/>
    </source>
</evidence>
<dbReference type="PIRSF" id="PIRSF005925">
    <property type="entry name" value="Dos"/>
    <property type="match status" value="1"/>
</dbReference>
<dbReference type="InterPro" id="IPR000014">
    <property type="entry name" value="PAS"/>
</dbReference>
<dbReference type="PROSITE" id="PS50113">
    <property type="entry name" value="PAC"/>
    <property type="match status" value="2"/>
</dbReference>
<dbReference type="InterPro" id="IPR000160">
    <property type="entry name" value="GGDEF_dom"/>
</dbReference>
<protein>
    <submittedName>
        <fullName evidence="5">EAL domain-containing protein</fullName>
    </submittedName>
</protein>
<feature type="domain" description="PAS" evidence="1">
    <location>
        <begin position="195"/>
        <end position="241"/>
    </location>
</feature>
<dbReference type="InterPro" id="IPR043128">
    <property type="entry name" value="Rev_trsase/Diguanyl_cyclase"/>
</dbReference>
<dbReference type="SUPFAM" id="SSF141868">
    <property type="entry name" value="EAL domain-like"/>
    <property type="match status" value="1"/>
</dbReference>
<dbReference type="InterPro" id="IPR035919">
    <property type="entry name" value="EAL_sf"/>
</dbReference>
<feature type="domain" description="PAS" evidence="1">
    <location>
        <begin position="81"/>
        <end position="125"/>
    </location>
</feature>
<dbReference type="NCBIfam" id="TIGR00254">
    <property type="entry name" value="GGDEF"/>
    <property type="match status" value="1"/>
</dbReference>
<dbReference type="CDD" id="cd01949">
    <property type="entry name" value="GGDEF"/>
    <property type="match status" value="1"/>
</dbReference>
<dbReference type="PROSITE" id="PS50112">
    <property type="entry name" value="PAS"/>
    <property type="match status" value="2"/>
</dbReference>
<dbReference type="InterPro" id="IPR029787">
    <property type="entry name" value="Nucleotide_cyclase"/>
</dbReference>
<dbReference type="FunFam" id="3.20.20.450:FF:000001">
    <property type="entry name" value="Cyclic di-GMP phosphodiesterase yahA"/>
    <property type="match status" value="1"/>
</dbReference>
<evidence type="ECO:0000259" key="4">
    <source>
        <dbReference type="PROSITE" id="PS50887"/>
    </source>
</evidence>
<feature type="domain" description="GGDEF" evidence="4">
    <location>
        <begin position="352"/>
        <end position="485"/>
    </location>
</feature>
<dbReference type="SMART" id="SM00091">
    <property type="entry name" value="PAS"/>
    <property type="match status" value="2"/>
</dbReference>
<dbReference type="PROSITE" id="PS50887">
    <property type="entry name" value="GGDEF"/>
    <property type="match status" value="1"/>
</dbReference>
<dbReference type="InterPro" id="IPR000700">
    <property type="entry name" value="PAS-assoc_C"/>
</dbReference>
<evidence type="ECO:0000259" key="1">
    <source>
        <dbReference type="PROSITE" id="PS50112"/>
    </source>
</evidence>
<gene>
    <name evidence="5" type="ORF">IPJ48_18825</name>
</gene>
<dbReference type="SUPFAM" id="SSF55785">
    <property type="entry name" value="PYP-like sensor domain (PAS domain)"/>
    <property type="match status" value="2"/>
</dbReference>
<dbReference type="SUPFAM" id="SSF55073">
    <property type="entry name" value="Nucleotide cyclase"/>
    <property type="match status" value="1"/>
</dbReference>
<dbReference type="Proteomes" id="UP000886602">
    <property type="component" value="Unassembled WGS sequence"/>
</dbReference>
<comment type="caution">
    <text evidence="5">The sequence shown here is derived from an EMBL/GenBank/DDBJ whole genome shotgun (WGS) entry which is preliminary data.</text>
</comment>
<dbReference type="PANTHER" id="PTHR44757:SF2">
    <property type="entry name" value="BIOFILM ARCHITECTURE MAINTENANCE PROTEIN MBAA"/>
    <property type="match status" value="1"/>
</dbReference>
<organism evidence="5 6">
    <name type="scientific">Candidatus Propionivibrio dominans</name>
    <dbReference type="NCBI Taxonomy" id="2954373"/>
    <lineage>
        <taxon>Bacteria</taxon>
        <taxon>Pseudomonadati</taxon>
        <taxon>Pseudomonadota</taxon>
        <taxon>Betaproteobacteria</taxon>
        <taxon>Rhodocyclales</taxon>
        <taxon>Rhodocyclaceae</taxon>
        <taxon>Propionivibrio</taxon>
    </lineage>
</organism>
<dbReference type="PANTHER" id="PTHR44757">
    <property type="entry name" value="DIGUANYLATE CYCLASE DGCP"/>
    <property type="match status" value="1"/>
</dbReference>
<proteinExistence type="predicted"/>
<dbReference type="SMART" id="SM00052">
    <property type="entry name" value="EAL"/>
    <property type="match status" value="1"/>
</dbReference>
<reference evidence="5" key="1">
    <citation type="submission" date="2020-10" db="EMBL/GenBank/DDBJ databases">
        <title>Connecting structure to function with the recovery of over 1000 high-quality activated sludge metagenome-assembled genomes encoding full-length rRNA genes using long-read sequencing.</title>
        <authorList>
            <person name="Singleton C.M."/>
            <person name="Petriglieri F."/>
            <person name="Kristensen J.M."/>
            <person name="Kirkegaard R.H."/>
            <person name="Michaelsen T.Y."/>
            <person name="Andersen M.H."/>
            <person name="Karst S.M."/>
            <person name="Dueholm M.S."/>
            <person name="Nielsen P.H."/>
            <person name="Albertsen M."/>
        </authorList>
    </citation>
    <scope>NUCLEOTIDE SEQUENCE</scope>
    <source>
        <strain evidence="5">EsbW_18-Q3-R4-48_MAXAC.044</strain>
    </source>
</reference>
<dbReference type="EMBL" id="JADJNC010000060">
    <property type="protein sequence ID" value="MBK7424963.1"/>
    <property type="molecule type" value="Genomic_DNA"/>
</dbReference>
<dbReference type="InterPro" id="IPR035965">
    <property type="entry name" value="PAS-like_dom_sf"/>
</dbReference>
<dbReference type="Pfam" id="PF00990">
    <property type="entry name" value="GGDEF"/>
    <property type="match status" value="1"/>
</dbReference>
<dbReference type="InterPro" id="IPR001633">
    <property type="entry name" value="EAL_dom"/>
</dbReference>